<reference evidence="1" key="1">
    <citation type="submission" date="2020-05" db="UniProtKB">
        <authorList>
            <consortium name="EnsemblMetazoa"/>
        </authorList>
    </citation>
    <scope>IDENTIFICATION</scope>
    <source>
        <strain evidence="1">TTRI</strain>
    </source>
</reference>
<dbReference type="VEuPathDB" id="VectorBase:GAUT037864"/>
<dbReference type="EnsemblMetazoa" id="GAUT037864-RA">
    <property type="protein sequence ID" value="GAUT037864-PA"/>
    <property type="gene ID" value="GAUT037864"/>
</dbReference>
<evidence type="ECO:0000313" key="1">
    <source>
        <dbReference type="EnsemblMetazoa" id="GAUT037864-PA"/>
    </source>
</evidence>
<keyword evidence="2" id="KW-1185">Reference proteome</keyword>
<organism evidence="1 2">
    <name type="scientific">Glossina austeni</name>
    <name type="common">Savannah tsetse fly</name>
    <dbReference type="NCBI Taxonomy" id="7395"/>
    <lineage>
        <taxon>Eukaryota</taxon>
        <taxon>Metazoa</taxon>
        <taxon>Ecdysozoa</taxon>
        <taxon>Arthropoda</taxon>
        <taxon>Hexapoda</taxon>
        <taxon>Insecta</taxon>
        <taxon>Pterygota</taxon>
        <taxon>Neoptera</taxon>
        <taxon>Endopterygota</taxon>
        <taxon>Diptera</taxon>
        <taxon>Brachycera</taxon>
        <taxon>Muscomorpha</taxon>
        <taxon>Hippoboscoidea</taxon>
        <taxon>Glossinidae</taxon>
        <taxon>Glossina</taxon>
    </lineage>
</organism>
<name>A0A1A9VHR4_GLOAU</name>
<dbReference type="Proteomes" id="UP000078200">
    <property type="component" value="Unassembled WGS sequence"/>
</dbReference>
<proteinExistence type="predicted"/>
<evidence type="ECO:0000313" key="2">
    <source>
        <dbReference type="Proteomes" id="UP000078200"/>
    </source>
</evidence>
<sequence length="193" mass="22124">MNIIVYPNIRKCLRFFLLLGSLSATAGIVEVYALVDSRREVGISQQLQLMTYSIQNTRLSTNYALSKVKVEATFTINHNVDCRFAQQLCAYAYLRSAIFSLGELSLRLERNLFYNMASGGGRKENAFTFKPNVRSSTNVHVYLYRISKKSAGRTNRQIYTFEQEYYTISTFESCKLKDETTIIHAYASLQNTK</sequence>
<protein>
    <submittedName>
        <fullName evidence="1">Uncharacterized protein</fullName>
    </submittedName>
</protein>
<accession>A0A1A9VHR4</accession>
<dbReference type="AlphaFoldDB" id="A0A1A9VHR4"/>